<feature type="transmembrane region" description="Helical" evidence="1">
    <location>
        <begin position="309"/>
        <end position="332"/>
    </location>
</feature>
<feature type="transmembrane region" description="Helical" evidence="1">
    <location>
        <begin position="116"/>
        <end position="134"/>
    </location>
</feature>
<keyword evidence="1" id="KW-0472">Membrane</keyword>
<evidence type="ECO:0000313" key="5">
    <source>
        <dbReference type="Proteomes" id="UP000185779"/>
    </source>
</evidence>
<feature type="transmembrane region" description="Helical" evidence="1">
    <location>
        <begin position="385"/>
        <end position="406"/>
    </location>
</feature>
<dbReference type="STRING" id="1839936.SBU_001473"/>
<feature type="domain" description="Nucleoside transporter/FeoB GTPase Gate" evidence="2">
    <location>
        <begin position="280"/>
        <end position="377"/>
    </location>
</feature>
<reference evidence="4 5" key="1">
    <citation type="submission" date="2016-05" db="EMBL/GenBank/DDBJ databases">
        <title>Microbial consortia oxidize butane by reversing methanogenesis.</title>
        <authorList>
            <person name="Laso-Perez R."/>
            <person name="Richter M."/>
            <person name="Wegener G."/>
            <person name="Musat F."/>
        </authorList>
    </citation>
    <scope>NUCLEOTIDE SEQUENCE [LARGE SCALE GENOMIC DNA]</scope>
    <source>
        <strain evidence="4">BOX1</strain>
    </source>
</reference>
<keyword evidence="1" id="KW-1133">Transmembrane helix</keyword>
<keyword evidence="5" id="KW-1185">Reference proteome</keyword>
<dbReference type="AlphaFoldDB" id="A0A1F2P3E4"/>
<keyword evidence="1" id="KW-0812">Transmembrane</keyword>
<feature type="transmembrane region" description="Helical" evidence="1">
    <location>
        <begin position="154"/>
        <end position="179"/>
    </location>
</feature>
<dbReference type="GO" id="GO:0015093">
    <property type="term" value="F:ferrous iron transmembrane transporter activity"/>
    <property type="evidence" value="ECO:0007669"/>
    <property type="project" value="TreeGrafter"/>
</dbReference>
<protein>
    <submittedName>
        <fullName evidence="3">Ferrous iron transporter B</fullName>
    </submittedName>
    <submittedName>
        <fullName evidence="4">Iron transporter FeoB</fullName>
    </submittedName>
</protein>
<dbReference type="GO" id="GO:0005886">
    <property type="term" value="C:plasma membrane"/>
    <property type="evidence" value="ECO:0007669"/>
    <property type="project" value="TreeGrafter"/>
</dbReference>
<dbReference type="EMBL" id="LYOR01000009">
    <property type="protein sequence ID" value="OFV65663.1"/>
    <property type="molecule type" value="Genomic_DNA"/>
</dbReference>
<sequence>MDAATKWACIDRIIERTVEEQEGERTLLKRIDDLTLNPYINLGITFVILYLIFESFIRIGHIFLTERVIGRYIFAPGTGYDRWLHQTFDGTPLFEILVGDTAQGYLSSFGLLTTGLYVPFGVVLPSILIFYLWLTLLEDIGYLPRVAILAERLFARIGLPGTSIIPTILGLGCNVPGVIASRILETPKQRFILSNLLAIAVPCNAQISIALVVIGGMFGATYLIIILAVLILLYLILGILLKRTVAGECPELILEVPPCRMVHPGSFLMKMHLRMRAFLFDAVPWVLAGVLLVNLLYLTGVLQLLEDTMAPILTLWFGIPPEMVGALIVGFLRKDVAIALLYFIPDLGLWEATTGVIILMIYFPCAATFVMLFKEQGVVNTLKSTALMIMVALIAGGVLNATRIIFGWVS</sequence>
<dbReference type="PANTHER" id="PTHR43185">
    <property type="entry name" value="FERROUS IRON TRANSPORT PROTEIN B"/>
    <property type="match status" value="1"/>
</dbReference>
<dbReference type="EMBL" id="DRIE01000014">
    <property type="protein sequence ID" value="HEC56465.1"/>
    <property type="molecule type" value="Genomic_DNA"/>
</dbReference>
<feature type="transmembrane region" description="Helical" evidence="1">
    <location>
        <begin position="191"/>
        <end position="214"/>
    </location>
</feature>
<evidence type="ECO:0000313" key="3">
    <source>
        <dbReference type="EMBL" id="HEC56465.1"/>
    </source>
</evidence>
<comment type="caution">
    <text evidence="4">The sequence shown here is derived from an EMBL/GenBank/DDBJ whole genome shotgun (WGS) entry which is preliminary data.</text>
</comment>
<feature type="domain" description="Nucleoside transporter/FeoB GTPase Gate" evidence="2">
    <location>
        <begin position="122"/>
        <end position="214"/>
    </location>
</feature>
<evidence type="ECO:0000313" key="4">
    <source>
        <dbReference type="EMBL" id="OFV65663.1"/>
    </source>
</evidence>
<dbReference type="PATRIC" id="fig|1839936.3.peg.1496"/>
<dbReference type="Proteomes" id="UP000185779">
    <property type="component" value="Unassembled WGS sequence"/>
</dbReference>
<proteinExistence type="predicted"/>
<feature type="transmembrane region" description="Helical" evidence="1">
    <location>
        <begin position="220"/>
        <end position="241"/>
    </location>
</feature>
<dbReference type="Pfam" id="PF07670">
    <property type="entry name" value="Gate"/>
    <property type="match status" value="2"/>
</dbReference>
<feature type="transmembrane region" description="Helical" evidence="1">
    <location>
        <begin position="39"/>
        <end position="57"/>
    </location>
</feature>
<feature type="transmembrane region" description="Helical" evidence="1">
    <location>
        <begin position="278"/>
        <end position="297"/>
    </location>
</feature>
<dbReference type="InterPro" id="IPR011642">
    <property type="entry name" value="Gate_dom"/>
</dbReference>
<evidence type="ECO:0000259" key="2">
    <source>
        <dbReference type="Pfam" id="PF07670"/>
    </source>
</evidence>
<dbReference type="InterPro" id="IPR050860">
    <property type="entry name" value="FeoB_GTPase"/>
</dbReference>
<reference evidence="3" key="2">
    <citation type="journal article" date="2020" name="mSystems">
        <title>Genome- and Community-Level Interaction Insights into Carbon Utilization and Element Cycling Functions of Hydrothermarchaeota in Hydrothermal Sediment.</title>
        <authorList>
            <person name="Zhou Z."/>
            <person name="Liu Y."/>
            <person name="Xu W."/>
            <person name="Pan J."/>
            <person name="Luo Z.H."/>
            <person name="Li M."/>
        </authorList>
    </citation>
    <scope>NUCLEOTIDE SEQUENCE [LARGE SCALE GENOMIC DNA]</scope>
    <source>
        <strain evidence="3">HyVt-386</strain>
    </source>
</reference>
<dbReference type="PANTHER" id="PTHR43185:SF1">
    <property type="entry name" value="FE(2+) TRANSPORTER FEOB"/>
    <property type="match status" value="1"/>
</dbReference>
<feature type="transmembrane region" description="Helical" evidence="1">
    <location>
        <begin position="352"/>
        <end position="373"/>
    </location>
</feature>
<dbReference type="Proteomes" id="UP000885936">
    <property type="component" value="Unassembled WGS sequence"/>
</dbReference>
<evidence type="ECO:0000256" key="1">
    <source>
        <dbReference type="SAM" id="Phobius"/>
    </source>
</evidence>
<name>A0A1F2P3E4_9EURY</name>
<accession>A0A1F2P3E4</accession>
<gene>
    <name evidence="3" type="ORF">ENI32_01050</name>
    <name evidence="4" type="ORF">SBU_001473</name>
</gene>
<organism evidence="4 5">
    <name type="scientific">Candidatus Syntropharchaeum butanivorans</name>
    <dbReference type="NCBI Taxonomy" id="1839936"/>
    <lineage>
        <taxon>Archaea</taxon>
        <taxon>Methanobacteriati</taxon>
        <taxon>Methanobacteriota</taxon>
        <taxon>Stenosarchaea group</taxon>
        <taxon>Methanomicrobia</taxon>
        <taxon>Methanosarcinales</taxon>
        <taxon>ANME-2 cluster</taxon>
        <taxon>Candidatus Syntropharchaeum</taxon>
    </lineage>
</organism>